<protein>
    <recommendedName>
        <fullName evidence="3">LSM domain-containing protein</fullName>
    </recommendedName>
</protein>
<evidence type="ECO:0000313" key="1">
    <source>
        <dbReference type="EMBL" id="AKB13294.1"/>
    </source>
</evidence>
<evidence type="ECO:0000313" key="2">
    <source>
        <dbReference type="Proteomes" id="UP000066529"/>
    </source>
</evidence>
<dbReference type="InterPro" id="IPR054192">
    <property type="entry name" value="DUF6897"/>
</dbReference>
<name>A0A0E3H911_METTT</name>
<dbReference type="Proteomes" id="UP000066529">
    <property type="component" value="Chromosome"/>
</dbReference>
<dbReference type="GeneID" id="41603112"/>
<gene>
    <name evidence="1" type="ORF">MSTHT_1536</name>
</gene>
<dbReference type="RefSeq" id="WP_048168471.1">
    <property type="nucleotide sequence ID" value="NZ_CP009501.1"/>
</dbReference>
<reference evidence="1 2" key="1">
    <citation type="submission" date="2014-07" db="EMBL/GenBank/DDBJ databases">
        <title>Methanogenic archaea and the global carbon cycle.</title>
        <authorList>
            <person name="Henriksen J.R."/>
            <person name="Luke J."/>
            <person name="Reinhart S."/>
            <person name="Benedict M.N."/>
            <person name="Youngblut N.D."/>
            <person name="Metcalf M.E."/>
            <person name="Whitaker R.J."/>
            <person name="Metcalf W.W."/>
        </authorList>
    </citation>
    <scope>NUCLEOTIDE SEQUENCE [LARGE SCALE GENOMIC DNA]</scope>
    <source>
        <strain evidence="2">ATCC 43570 / DSM 1825 / OCM 12 / VKM B-1830 / TM-1</strain>
    </source>
</reference>
<proteinExistence type="predicted"/>
<sequence>MQSFIVKNLRGEVVDVYCGGPDVFSGRVESCEDNVLCLEQNGKYTYIAMDKIIAVWRAQAP</sequence>
<dbReference type="PATRIC" id="fig|523844.20.peg.1914"/>
<evidence type="ECO:0008006" key="3">
    <source>
        <dbReference type="Google" id="ProtNLM"/>
    </source>
</evidence>
<accession>A0A0E3H911</accession>
<dbReference type="HOGENOM" id="CLU_200157_0_0_2"/>
<dbReference type="NCBIfam" id="NF041655">
    <property type="entry name" value="MM0924_fam"/>
    <property type="match status" value="1"/>
</dbReference>
<dbReference type="InterPro" id="IPR048163">
    <property type="entry name" value="MM0924_fam"/>
</dbReference>
<dbReference type="KEGG" id="mthr:MSTHT_1536"/>
<dbReference type="AlphaFoldDB" id="A0A0E3H911"/>
<organism evidence="1 2">
    <name type="scientific">Methanosarcina thermophila (strain ATCC 43570 / DSM 1825 / OCM 12 / VKM B-1830 / TM-1)</name>
    <dbReference type="NCBI Taxonomy" id="523844"/>
    <lineage>
        <taxon>Archaea</taxon>
        <taxon>Methanobacteriati</taxon>
        <taxon>Methanobacteriota</taxon>
        <taxon>Stenosarchaea group</taxon>
        <taxon>Methanomicrobia</taxon>
        <taxon>Methanosarcinales</taxon>
        <taxon>Methanosarcinaceae</taxon>
        <taxon>Methanosarcina</taxon>
    </lineage>
</organism>
<dbReference type="OrthoDB" id="129251at2157"/>
<dbReference type="EMBL" id="CP009501">
    <property type="protein sequence ID" value="AKB13294.1"/>
    <property type="molecule type" value="Genomic_DNA"/>
</dbReference>
<dbReference type="Pfam" id="PF21838">
    <property type="entry name" value="DUF6897"/>
    <property type="match status" value="1"/>
</dbReference>